<name>A0A318EN80_9GAMM</name>
<evidence type="ECO:0000259" key="1">
    <source>
        <dbReference type="PROSITE" id="PS51186"/>
    </source>
</evidence>
<evidence type="ECO:0000313" key="2">
    <source>
        <dbReference type="EMBL" id="PXV70680.1"/>
    </source>
</evidence>
<dbReference type="SUPFAM" id="SSF55729">
    <property type="entry name" value="Acyl-CoA N-acyltransferases (Nat)"/>
    <property type="match status" value="1"/>
</dbReference>
<dbReference type="Gene3D" id="3.40.630.30">
    <property type="match status" value="1"/>
</dbReference>
<keyword evidence="2" id="KW-0808">Transferase</keyword>
<reference evidence="2 3" key="1">
    <citation type="submission" date="2018-04" db="EMBL/GenBank/DDBJ databases">
        <title>Genomic Encyclopedia of Type Strains, Phase IV (KMG-IV): sequencing the most valuable type-strain genomes for metagenomic binning, comparative biology and taxonomic classification.</title>
        <authorList>
            <person name="Goeker M."/>
        </authorList>
    </citation>
    <scope>NUCLEOTIDE SEQUENCE [LARGE SCALE GENOMIC DNA]</scope>
    <source>
        <strain evidence="2 3">DSM 104150</strain>
    </source>
</reference>
<sequence>MLFSAIRTPHLPPAFKYTLDDGLPIFVRPIRAEDAPRLREGFRRMTQLVRRRRLPGIDDDATELSDDLLQRLLGADGVNHVAWGAMNLEKPEEPGIGVARYIRINGEPDAADVAIVIADDYQGRGAGFVLQACLHLCAHANGIRTFYYDVASDNDRIIRHLKLLGARHAGRADNIDRLRLPVYHRAWDVPDGNHIARRFAEVFRRLQRVEAAAA</sequence>
<comment type="caution">
    <text evidence="2">The sequence shown here is derived from an EMBL/GenBank/DDBJ whole genome shotgun (WGS) entry which is preliminary data.</text>
</comment>
<dbReference type="InterPro" id="IPR016181">
    <property type="entry name" value="Acyl_CoA_acyltransferase"/>
</dbReference>
<dbReference type="EMBL" id="QICN01000002">
    <property type="protein sequence ID" value="PXV70680.1"/>
    <property type="molecule type" value="Genomic_DNA"/>
</dbReference>
<dbReference type="Proteomes" id="UP000248330">
    <property type="component" value="Unassembled WGS sequence"/>
</dbReference>
<dbReference type="AlphaFoldDB" id="A0A318EN80"/>
<protein>
    <submittedName>
        <fullName evidence="2">RimJ/RimL family protein N-acetyltransferase</fullName>
    </submittedName>
</protein>
<dbReference type="InterPro" id="IPR000182">
    <property type="entry name" value="GNAT_dom"/>
</dbReference>
<keyword evidence="3" id="KW-1185">Reference proteome</keyword>
<organism evidence="2 3">
    <name type="scientific">Sinimarinibacterium flocculans</name>
    <dbReference type="NCBI Taxonomy" id="985250"/>
    <lineage>
        <taxon>Bacteria</taxon>
        <taxon>Pseudomonadati</taxon>
        <taxon>Pseudomonadota</taxon>
        <taxon>Gammaproteobacteria</taxon>
        <taxon>Nevskiales</taxon>
        <taxon>Nevskiaceae</taxon>
        <taxon>Sinimarinibacterium</taxon>
    </lineage>
</organism>
<evidence type="ECO:0000313" key="3">
    <source>
        <dbReference type="Proteomes" id="UP000248330"/>
    </source>
</evidence>
<accession>A0A318EN80</accession>
<dbReference type="Pfam" id="PF13302">
    <property type="entry name" value="Acetyltransf_3"/>
    <property type="match status" value="1"/>
</dbReference>
<dbReference type="RefSeq" id="WP_245903832.1">
    <property type="nucleotide sequence ID" value="NZ_CAKZQT010000035.1"/>
</dbReference>
<feature type="domain" description="N-acetyltransferase" evidence="1">
    <location>
        <begin position="25"/>
        <end position="183"/>
    </location>
</feature>
<proteinExistence type="predicted"/>
<dbReference type="GO" id="GO:0016747">
    <property type="term" value="F:acyltransferase activity, transferring groups other than amino-acyl groups"/>
    <property type="evidence" value="ECO:0007669"/>
    <property type="project" value="InterPro"/>
</dbReference>
<dbReference type="PROSITE" id="PS51186">
    <property type="entry name" value="GNAT"/>
    <property type="match status" value="1"/>
</dbReference>
<gene>
    <name evidence="2" type="ORF">C8D93_102539</name>
</gene>